<dbReference type="InterPro" id="IPR013325">
    <property type="entry name" value="RNA_pol_sigma_r2"/>
</dbReference>
<evidence type="ECO:0000256" key="1">
    <source>
        <dbReference type="ARBA" id="ARBA00010641"/>
    </source>
</evidence>
<dbReference type="Gene3D" id="1.10.1740.10">
    <property type="match status" value="1"/>
</dbReference>
<dbReference type="GO" id="GO:0016987">
    <property type="term" value="F:sigma factor activity"/>
    <property type="evidence" value="ECO:0007669"/>
    <property type="project" value="UniProtKB-KW"/>
</dbReference>
<keyword evidence="4" id="KW-0238">DNA-binding</keyword>
<dbReference type="RefSeq" id="WP_165372990.1">
    <property type="nucleotide sequence ID" value="NZ_CP012670.1"/>
</dbReference>
<comment type="similarity">
    <text evidence="1">Belongs to the sigma-70 factor family. ECF subfamily.</text>
</comment>
<dbReference type="InterPro" id="IPR039425">
    <property type="entry name" value="RNA_pol_sigma-70-like"/>
</dbReference>
<name>A0A4P2PU13_SORCE</name>
<dbReference type="Pfam" id="PF08281">
    <property type="entry name" value="Sigma70_r4_2"/>
    <property type="match status" value="1"/>
</dbReference>
<dbReference type="Gene3D" id="1.10.10.10">
    <property type="entry name" value="Winged helix-like DNA-binding domain superfamily/Winged helix DNA-binding domain"/>
    <property type="match status" value="1"/>
</dbReference>
<sequence>MSHDVPSVEELIARARAGDQDAIERLFTWCAPLLNKWVLRRMADRQPGTAGRSDIRQEVAERAFLAFPSFKGTSEAEWVSWLQRIVETCTAQSFRDAGRMKRNKTAEMPLDEADEIPTQGMSPSQTTAAGEQWHELLVQMSKLPEDQQQAIYLCHVQELRVAEAAERMGKTEAAIAGLLQRGLKALRERLADDPEPGALPAGARPAGQAQDEAAAAFRAYLRRRDAGERVDAGAFIAEHPACADELRRMLECIERLPSMRSAGPRE</sequence>
<keyword evidence="3" id="KW-0731">Sigma factor</keyword>
<evidence type="ECO:0000256" key="4">
    <source>
        <dbReference type="ARBA" id="ARBA00023125"/>
    </source>
</evidence>
<dbReference type="InterPro" id="IPR014284">
    <property type="entry name" value="RNA_pol_sigma-70_dom"/>
</dbReference>
<evidence type="ECO:0000256" key="5">
    <source>
        <dbReference type="ARBA" id="ARBA00023163"/>
    </source>
</evidence>
<keyword evidence="2" id="KW-0805">Transcription regulation</keyword>
<dbReference type="GO" id="GO:0003677">
    <property type="term" value="F:DNA binding"/>
    <property type="evidence" value="ECO:0007669"/>
    <property type="project" value="UniProtKB-KW"/>
</dbReference>
<dbReference type="InterPro" id="IPR036388">
    <property type="entry name" value="WH-like_DNA-bd_sf"/>
</dbReference>
<keyword evidence="5" id="KW-0804">Transcription</keyword>
<proteinExistence type="inferred from homology"/>
<dbReference type="PANTHER" id="PTHR43133">
    <property type="entry name" value="RNA POLYMERASE ECF-TYPE SIGMA FACTO"/>
    <property type="match status" value="1"/>
</dbReference>
<dbReference type="SUPFAM" id="SSF88659">
    <property type="entry name" value="Sigma3 and sigma4 domains of RNA polymerase sigma factors"/>
    <property type="match status" value="1"/>
</dbReference>
<dbReference type="InterPro" id="IPR013249">
    <property type="entry name" value="RNA_pol_sigma70_r4_t2"/>
</dbReference>
<dbReference type="InterPro" id="IPR013324">
    <property type="entry name" value="RNA_pol_sigma_r3/r4-like"/>
</dbReference>
<dbReference type="GO" id="GO:0006352">
    <property type="term" value="P:DNA-templated transcription initiation"/>
    <property type="evidence" value="ECO:0007669"/>
    <property type="project" value="InterPro"/>
</dbReference>
<organism evidence="7 8">
    <name type="scientific">Sorangium cellulosum</name>
    <name type="common">Polyangium cellulosum</name>
    <dbReference type="NCBI Taxonomy" id="56"/>
    <lineage>
        <taxon>Bacteria</taxon>
        <taxon>Pseudomonadati</taxon>
        <taxon>Myxococcota</taxon>
        <taxon>Polyangia</taxon>
        <taxon>Polyangiales</taxon>
        <taxon>Polyangiaceae</taxon>
        <taxon>Sorangium</taxon>
    </lineage>
</organism>
<evidence type="ECO:0000259" key="6">
    <source>
        <dbReference type="Pfam" id="PF08281"/>
    </source>
</evidence>
<protein>
    <recommendedName>
        <fullName evidence="6">RNA polymerase sigma factor 70 region 4 type 2 domain-containing protein</fullName>
    </recommendedName>
</protein>
<evidence type="ECO:0000313" key="8">
    <source>
        <dbReference type="Proteomes" id="UP000295781"/>
    </source>
</evidence>
<dbReference type="EMBL" id="CP012670">
    <property type="protein sequence ID" value="AUX19876.1"/>
    <property type="molecule type" value="Genomic_DNA"/>
</dbReference>
<evidence type="ECO:0000256" key="3">
    <source>
        <dbReference type="ARBA" id="ARBA00023082"/>
    </source>
</evidence>
<reference evidence="7 8" key="1">
    <citation type="submission" date="2015-09" db="EMBL/GenBank/DDBJ databases">
        <title>Sorangium comparison.</title>
        <authorList>
            <person name="Zaburannyi N."/>
            <person name="Bunk B."/>
            <person name="Overmann J."/>
            <person name="Mueller R."/>
        </authorList>
    </citation>
    <scope>NUCLEOTIDE SEQUENCE [LARGE SCALE GENOMIC DNA]</scope>
    <source>
        <strain evidence="7 8">So ceGT47</strain>
    </source>
</reference>
<dbReference type="PANTHER" id="PTHR43133:SF8">
    <property type="entry name" value="RNA POLYMERASE SIGMA FACTOR HI_1459-RELATED"/>
    <property type="match status" value="1"/>
</dbReference>
<dbReference type="SUPFAM" id="SSF88946">
    <property type="entry name" value="Sigma2 domain of RNA polymerase sigma factors"/>
    <property type="match status" value="1"/>
</dbReference>
<gene>
    <name evidence="7" type="ORF">SOCEGT47_003290</name>
</gene>
<evidence type="ECO:0000313" key="7">
    <source>
        <dbReference type="EMBL" id="AUX19876.1"/>
    </source>
</evidence>
<dbReference type="NCBIfam" id="TIGR02937">
    <property type="entry name" value="sigma70-ECF"/>
    <property type="match status" value="1"/>
</dbReference>
<dbReference type="AlphaFoldDB" id="A0A4P2PU13"/>
<dbReference type="Proteomes" id="UP000295781">
    <property type="component" value="Chromosome"/>
</dbReference>
<accession>A0A4P2PU13</accession>
<evidence type="ECO:0000256" key="2">
    <source>
        <dbReference type="ARBA" id="ARBA00023015"/>
    </source>
</evidence>
<feature type="domain" description="RNA polymerase sigma factor 70 region 4 type 2" evidence="6">
    <location>
        <begin position="135"/>
        <end position="186"/>
    </location>
</feature>